<dbReference type="PRINTS" id="PR00173">
    <property type="entry name" value="EDTRNSPORT"/>
</dbReference>
<dbReference type="Proteomes" id="UP000831787">
    <property type="component" value="Chromosome"/>
</dbReference>
<feature type="transmembrane region" description="Helical" evidence="1">
    <location>
        <begin position="291"/>
        <end position="316"/>
    </location>
</feature>
<evidence type="ECO:0008006" key="4">
    <source>
        <dbReference type="Google" id="ProtNLM"/>
    </source>
</evidence>
<feature type="transmembrane region" description="Helical" evidence="1">
    <location>
        <begin position="212"/>
        <end position="231"/>
    </location>
</feature>
<feature type="transmembrane region" description="Helical" evidence="1">
    <location>
        <begin position="190"/>
        <end position="206"/>
    </location>
</feature>
<dbReference type="EMBL" id="CP095073">
    <property type="protein sequence ID" value="UOQ45323.1"/>
    <property type="molecule type" value="Genomic_DNA"/>
</dbReference>
<keyword evidence="1" id="KW-0472">Membrane</keyword>
<feature type="transmembrane region" description="Helical" evidence="1">
    <location>
        <begin position="151"/>
        <end position="178"/>
    </location>
</feature>
<organism evidence="2 3">
    <name type="scientific">Halobacillus salinarum</name>
    <dbReference type="NCBI Taxonomy" id="2932257"/>
    <lineage>
        <taxon>Bacteria</taxon>
        <taxon>Bacillati</taxon>
        <taxon>Bacillota</taxon>
        <taxon>Bacilli</taxon>
        <taxon>Bacillales</taxon>
        <taxon>Bacillaceae</taxon>
        <taxon>Halobacillus</taxon>
    </lineage>
</organism>
<feature type="transmembrane region" description="Helical" evidence="1">
    <location>
        <begin position="6"/>
        <end position="22"/>
    </location>
</feature>
<evidence type="ECO:0000313" key="3">
    <source>
        <dbReference type="Proteomes" id="UP000831787"/>
    </source>
</evidence>
<feature type="transmembrane region" description="Helical" evidence="1">
    <location>
        <begin position="393"/>
        <end position="414"/>
    </location>
</feature>
<evidence type="ECO:0000256" key="1">
    <source>
        <dbReference type="SAM" id="Phobius"/>
    </source>
</evidence>
<keyword evidence="1" id="KW-1133">Transmembrane helix</keyword>
<gene>
    <name evidence="2" type="ORF">MUN89_05075</name>
</gene>
<name>A0ABY4ELJ0_9BACI</name>
<dbReference type="RefSeq" id="WP_244711958.1">
    <property type="nucleotide sequence ID" value="NZ_CP095073.1"/>
</dbReference>
<proteinExistence type="predicted"/>
<feature type="transmembrane region" description="Helical" evidence="1">
    <location>
        <begin position="455"/>
        <end position="473"/>
    </location>
</feature>
<feature type="transmembrane region" description="Helical" evidence="1">
    <location>
        <begin position="261"/>
        <end position="279"/>
    </location>
</feature>
<feature type="transmembrane region" description="Helical" evidence="1">
    <location>
        <begin position="360"/>
        <end position="381"/>
    </location>
</feature>
<feature type="transmembrane region" description="Helical" evidence="1">
    <location>
        <begin position="29"/>
        <end position="51"/>
    </location>
</feature>
<protein>
    <recommendedName>
        <fullName evidence="4">Glycosyltransferase RgtA/B/C/D-like domain-containing protein</fullName>
    </recommendedName>
</protein>
<feature type="transmembrane region" description="Helical" evidence="1">
    <location>
        <begin position="82"/>
        <end position="105"/>
    </location>
</feature>
<feature type="transmembrane region" description="Helical" evidence="1">
    <location>
        <begin position="57"/>
        <end position="75"/>
    </location>
</feature>
<keyword evidence="1" id="KW-0812">Transmembrane</keyword>
<sequence>MSSVIIMFTLMLISFTGYGIYLKSKFNLVPAAIPIVLFSSIVVVLFISGLVQLILPAVYLIFAVGLLLFVYGLFLMARDKRLFINLLTPSTVFFIAGTAFFAFLLRDAIFIQYDIFSHWGLIVKEMVEENSLPDRSTVITFRNYPPGTAIFVYYVVTLVGYSESAALIGQGVLIAGLLSTFFIFSSWKKPFAVIASFFVALFLLLVDGDNVYSLLVDLILGYIPAAALLVAYYYRDRFEKMTVLLMPILSFVILTKDSGKIFYAFCLIWLIGLMINYVKNHRLKGRAKGKAFLCGFVNLLAIPIAMNFLFMAYTLFAYDASYGSNRHAVTAGRFSLDRFTSDFGRTMVSKLGHAIADSTLVHLMVISSVIAVAAIFIIRALDKRWPKTLSWSVIFVNLFQALYGALLYLLYLFLMPENEAINLAGFTRYEASAAIFCMGTLLVFIIREITRLERYWLLKVVMAASIGLLLLPIKGEADALLHQKMSKGSLRLEALDMYHKLEKAENISGQDEVTLIQDLGHRDSFYLDHVMTYERLNFNTYTFTYCDSEKLKQRLNKDLKKSDYLVVTRNIGKDMKQCIGSQMEVKKGAYKVEDGKITERVNLPQGDETEQ</sequence>
<evidence type="ECO:0000313" key="2">
    <source>
        <dbReference type="EMBL" id="UOQ45323.1"/>
    </source>
</evidence>
<feature type="transmembrane region" description="Helical" evidence="1">
    <location>
        <begin position="426"/>
        <end position="446"/>
    </location>
</feature>
<reference evidence="2 3" key="1">
    <citation type="submission" date="2022-04" db="EMBL/GenBank/DDBJ databases">
        <title>Halobacillus sp. isolated from saltern.</title>
        <authorList>
            <person name="Won M."/>
            <person name="Lee C.-M."/>
            <person name="Woen H.-Y."/>
            <person name="Kwon S.-W."/>
        </authorList>
    </citation>
    <scope>NUCLEOTIDE SEQUENCE [LARGE SCALE GENOMIC DNA]</scope>
    <source>
        <strain evidence="2 3">SSBR10-3</strain>
    </source>
</reference>
<keyword evidence="3" id="KW-1185">Reference proteome</keyword>
<accession>A0ABY4ELJ0</accession>